<dbReference type="Proteomes" id="UP000199347">
    <property type="component" value="Unassembled WGS sequence"/>
</dbReference>
<dbReference type="EMBL" id="FMVW01000009">
    <property type="protein sequence ID" value="SCZ44645.1"/>
    <property type="molecule type" value="Genomic_DNA"/>
</dbReference>
<organism evidence="2 3">
    <name type="scientific">Afifella marina DSM 2698</name>
    <dbReference type="NCBI Taxonomy" id="1120955"/>
    <lineage>
        <taxon>Bacteria</taxon>
        <taxon>Pseudomonadati</taxon>
        <taxon>Pseudomonadota</taxon>
        <taxon>Alphaproteobacteria</taxon>
        <taxon>Hyphomicrobiales</taxon>
        <taxon>Afifellaceae</taxon>
        <taxon>Afifella</taxon>
    </lineage>
</organism>
<sequence>MMQKIALGLAGLALAGTISSANADPAALNGRPAQAAAYFEQYCLANGGNLTNAIDALAASKTFGNQSGTNAGTITYASFTGPDGINASVKIGFSSIADHCSIIVMGAGDGMALSKSLAGHFAGKAGANIASVEPFADYGEGGYAVPYEGGQIIAAPMTTGIQPGIVHINFFP</sequence>
<keyword evidence="1" id="KW-0732">Signal</keyword>
<dbReference type="OrthoDB" id="7867626at2"/>
<proteinExistence type="predicted"/>
<reference evidence="3" key="1">
    <citation type="submission" date="2016-10" db="EMBL/GenBank/DDBJ databases">
        <authorList>
            <person name="Varghese N."/>
            <person name="Submissions S."/>
        </authorList>
    </citation>
    <scope>NUCLEOTIDE SEQUENCE [LARGE SCALE GENOMIC DNA]</scope>
    <source>
        <strain evidence="3">DSM 2698</strain>
    </source>
</reference>
<accession>A0A1G5P519</accession>
<dbReference type="RefSeq" id="WP_092815722.1">
    <property type="nucleotide sequence ID" value="NZ_FMVW01000009.1"/>
</dbReference>
<dbReference type="AlphaFoldDB" id="A0A1G5P519"/>
<protein>
    <submittedName>
        <fullName evidence="2">Uncharacterized protein</fullName>
    </submittedName>
</protein>
<evidence type="ECO:0000313" key="2">
    <source>
        <dbReference type="EMBL" id="SCZ44645.1"/>
    </source>
</evidence>
<feature type="chain" id="PRO_5011660306" evidence="1">
    <location>
        <begin position="24"/>
        <end position="172"/>
    </location>
</feature>
<evidence type="ECO:0000256" key="1">
    <source>
        <dbReference type="SAM" id="SignalP"/>
    </source>
</evidence>
<name>A0A1G5P519_AFIMA</name>
<gene>
    <name evidence="2" type="ORF">SAMN03080610_03254</name>
</gene>
<keyword evidence="3" id="KW-1185">Reference proteome</keyword>
<evidence type="ECO:0000313" key="3">
    <source>
        <dbReference type="Proteomes" id="UP000199347"/>
    </source>
</evidence>
<feature type="signal peptide" evidence="1">
    <location>
        <begin position="1"/>
        <end position="23"/>
    </location>
</feature>